<keyword evidence="2" id="KW-1185">Reference proteome</keyword>
<gene>
    <name evidence="1" type="ORF">DNH61_13635</name>
</gene>
<dbReference type="Gene3D" id="3.20.20.140">
    <property type="entry name" value="Metal-dependent hydrolases"/>
    <property type="match status" value="1"/>
</dbReference>
<dbReference type="EMBL" id="QKRB01000044">
    <property type="protein sequence ID" value="PZD95565.1"/>
    <property type="molecule type" value="Genomic_DNA"/>
</dbReference>
<protein>
    <submittedName>
        <fullName evidence="1">N-acetylglucosamine-6-phosphate deacetylase</fullName>
    </submittedName>
</protein>
<dbReference type="AlphaFoldDB" id="A0A2W1LKZ1"/>
<evidence type="ECO:0000313" key="1">
    <source>
        <dbReference type="EMBL" id="PZD95565.1"/>
    </source>
</evidence>
<organism evidence="1 2">
    <name type="scientific">Paenibacillus sambharensis</name>
    <dbReference type="NCBI Taxonomy" id="1803190"/>
    <lineage>
        <taxon>Bacteria</taxon>
        <taxon>Bacillati</taxon>
        <taxon>Bacillota</taxon>
        <taxon>Bacilli</taxon>
        <taxon>Bacillales</taxon>
        <taxon>Paenibacillaceae</taxon>
        <taxon>Paenibacillus</taxon>
    </lineage>
</organism>
<dbReference type="InterPro" id="IPR032466">
    <property type="entry name" value="Metal_Hydrolase"/>
</dbReference>
<dbReference type="RefSeq" id="WP_111147195.1">
    <property type="nucleotide sequence ID" value="NZ_QKRB01000044.1"/>
</dbReference>
<comment type="caution">
    <text evidence="1">The sequence shown here is derived from an EMBL/GenBank/DDBJ whole genome shotgun (WGS) entry which is preliminary data.</text>
</comment>
<dbReference type="OrthoDB" id="2516244at2"/>
<proteinExistence type="predicted"/>
<name>A0A2W1LKZ1_9BACL</name>
<dbReference type="Proteomes" id="UP000249522">
    <property type="component" value="Unassembled WGS sequence"/>
</dbReference>
<accession>A0A2W1LKZ1</accession>
<dbReference type="SUPFAM" id="SSF51556">
    <property type="entry name" value="Metallo-dependent hydrolases"/>
    <property type="match status" value="1"/>
</dbReference>
<reference evidence="1 2" key="1">
    <citation type="submission" date="2018-06" db="EMBL/GenBank/DDBJ databases">
        <title>Paenibacillus imtechensis sp. nov.</title>
        <authorList>
            <person name="Pinnaka A.K."/>
            <person name="Singh H."/>
            <person name="Kaur M."/>
        </authorList>
    </citation>
    <scope>NUCLEOTIDE SEQUENCE [LARGE SCALE GENOMIC DNA]</scope>
    <source>
        <strain evidence="1 2">SMB1</strain>
    </source>
</reference>
<evidence type="ECO:0000313" key="2">
    <source>
        <dbReference type="Proteomes" id="UP000249522"/>
    </source>
</evidence>
<sequence>MDKASEFTCPSYLDYDGAMKISRISYRNQEWLDFELGEQGLFRKSGAYLVGALPMEFHCHGIGDYDFSNLEELDLEQVNLRAEQEGIFCLPSIFLPHNQLDQFLAFMKQFHEHKQQGRYGNILGISLEGPLLASFAGTPEKGNWAPTKSEWGKLASCGQLGLIYTVLSPDAMTEQSYLKPYMTADHPSIEWIVDTLVEAGIKPALGHFQKAYPEETAKLIHNVVETAQRRSGFAGPDAVLTDHLFNDMPNTFKHSWRTPMERKNRIEQLRQAQLNEWNLDTINQMVGEVPGTLIRYAAEGQLTICMNFDSEHVDLEVARRVVELTGSKSIIAMTDRIDTDSMCGQPLEKVEGNNLWYQGKGYVAAGSYTIDRLMHNIRAIGFGEQAVWDMTSFVPLRACGYLDVLERMDFKPYSYMDETKTRHHFKARMPQLVP</sequence>